<dbReference type="SUPFAM" id="SSF49265">
    <property type="entry name" value="Fibronectin type III"/>
    <property type="match status" value="1"/>
</dbReference>
<dbReference type="PANTHER" id="PTHR11640:SF164">
    <property type="entry name" value="MAM DOMAIN-CONTAINING GLYCOSYLPHOSPHATIDYLINOSITOL ANCHOR PROTEIN 1"/>
    <property type="match status" value="1"/>
</dbReference>
<reference evidence="8" key="1">
    <citation type="journal article" date="2023" name="Mol. Biol. Evol.">
        <title>Third-Generation Sequencing Reveals the Adaptive Role of the Epigenome in Three Deep-Sea Polychaetes.</title>
        <authorList>
            <person name="Perez M."/>
            <person name="Aroh O."/>
            <person name="Sun Y."/>
            <person name="Lan Y."/>
            <person name="Juniper S.K."/>
            <person name="Young C.R."/>
            <person name="Angers B."/>
            <person name="Qian P.Y."/>
        </authorList>
    </citation>
    <scope>NUCLEOTIDE SEQUENCE</scope>
    <source>
        <strain evidence="8">P08H-3</strain>
    </source>
</reference>
<dbReference type="SMART" id="SM00060">
    <property type="entry name" value="FN3"/>
    <property type="match status" value="1"/>
</dbReference>
<dbReference type="PROSITE" id="PS50835">
    <property type="entry name" value="IG_LIKE"/>
    <property type="match status" value="3"/>
</dbReference>
<evidence type="ECO:0000259" key="6">
    <source>
        <dbReference type="PROSITE" id="PS50835"/>
    </source>
</evidence>
<dbReference type="CDD" id="cd00063">
    <property type="entry name" value="FN3"/>
    <property type="match status" value="1"/>
</dbReference>
<evidence type="ECO:0000256" key="3">
    <source>
        <dbReference type="ARBA" id="ARBA00023157"/>
    </source>
</evidence>
<dbReference type="Proteomes" id="UP001208570">
    <property type="component" value="Unassembled WGS sequence"/>
</dbReference>
<name>A0AAD9IU30_9ANNE</name>
<dbReference type="PANTHER" id="PTHR11640">
    <property type="entry name" value="NEPHRIN"/>
    <property type="match status" value="1"/>
</dbReference>
<dbReference type="AlphaFoldDB" id="A0AAD9IU30"/>
<keyword evidence="5" id="KW-0393">Immunoglobulin domain</keyword>
<keyword evidence="2" id="KW-0472">Membrane</keyword>
<evidence type="ECO:0000256" key="5">
    <source>
        <dbReference type="ARBA" id="ARBA00023319"/>
    </source>
</evidence>
<keyword evidence="4" id="KW-0325">Glycoprotein</keyword>
<feature type="domain" description="Ig-like" evidence="6">
    <location>
        <begin position="334"/>
        <end position="419"/>
    </location>
</feature>
<dbReference type="GO" id="GO:0098609">
    <property type="term" value="P:cell-cell adhesion"/>
    <property type="evidence" value="ECO:0007669"/>
    <property type="project" value="TreeGrafter"/>
</dbReference>
<dbReference type="InterPro" id="IPR013783">
    <property type="entry name" value="Ig-like_fold"/>
</dbReference>
<keyword evidence="3" id="KW-1015">Disulfide bond</keyword>
<proteinExistence type="predicted"/>
<evidence type="ECO:0000256" key="4">
    <source>
        <dbReference type="ARBA" id="ARBA00023180"/>
    </source>
</evidence>
<evidence type="ECO:0000256" key="1">
    <source>
        <dbReference type="ARBA" id="ARBA00004479"/>
    </source>
</evidence>
<accession>A0AAD9IU30</accession>
<dbReference type="InterPro" id="IPR003599">
    <property type="entry name" value="Ig_sub"/>
</dbReference>
<dbReference type="GO" id="GO:0005886">
    <property type="term" value="C:plasma membrane"/>
    <property type="evidence" value="ECO:0007669"/>
    <property type="project" value="TreeGrafter"/>
</dbReference>
<organism evidence="8 9">
    <name type="scientific">Paralvinella palmiformis</name>
    <dbReference type="NCBI Taxonomy" id="53620"/>
    <lineage>
        <taxon>Eukaryota</taxon>
        <taxon>Metazoa</taxon>
        <taxon>Spiralia</taxon>
        <taxon>Lophotrochozoa</taxon>
        <taxon>Annelida</taxon>
        <taxon>Polychaeta</taxon>
        <taxon>Sedentaria</taxon>
        <taxon>Canalipalpata</taxon>
        <taxon>Terebellida</taxon>
        <taxon>Terebelliformia</taxon>
        <taxon>Alvinellidae</taxon>
        <taxon>Paralvinella</taxon>
    </lineage>
</organism>
<feature type="domain" description="Ig-like" evidence="6">
    <location>
        <begin position="238"/>
        <end position="329"/>
    </location>
</feature>
<dbReference type="InterPro" id="IPR036116">
    <property type="entry name" value="FN3_sf"/>
</dbReference>
<evidence type="ECO:0000313" key="8">
    <source>
        <dbReference type="EMBL" id="KAK2140601.1"/>
    </source>
</evidence>
<keyword evidence="9" id="KW-1185">Reference proteome</keyword>
<dbReference type="SMART" id="SM00409">
    <property type="entry name" value="IG"/>
    <property type="match status" value="4"/>
</dbReference>
<comment type="subcellular location">
    <subcellularLocation>
        <location evidence="1">Membrane</location>
        <topology evidence="1">Single-pass type I membrane protein</topology>
    </subcellularLocation>
</comment>
<dbReference type="PROSITE" id="PS50853">
    <property type="entry name" value="FN3"/>
    <property type="match status" value="1"/>
</dbReference>
<dbReference type="InterPro" id="IPR051275">
    <property type="entry name" value="Cell_adhesion_signaling"/>
</dbReference>
<gene>
    <name evidence="8" type="ORF">LSH36_1292g00006</name>
</gene>
<dbReference type="EMBL" id="JAODUP010001292">
    <property type="protein sequence ID" value="KAK2140601.1"/>
    <property type="molecule type" value="Genomic_DNA"/>
</dbReference>
<comment type="caution">
    <text evidence="8">The sequence shown here is derived from an EMBL/GenBank/DDBJ whole genome shotgun (WGS) entry which is preliminary data.</text>
</comment>
<sequence length="820" mass="91014">MHISSRHDWMERKLRKLRGNEQLGKCTSMTLTSPGIVKTEKAMTTNLTWMLSESFDPHIIGAKILVYQGYIDDGNIIITLTGGTVPVCNPFVNDISCITDGLHVGFNITNIQPNNASRYSIEVEMNPYGDYVKDETAVLYIYQTPNVPSITGNVGLSGLTYNFTCYANSRSLPVDFRNQSTIEYTWSGAFTGTGSSVTIGPLYKQDNGKNITCVAKDEGAADRISSEVTVSIIVFYAPERITLVPNSTLAVESINGLKLMCTVPDGQHGNPDIYSYYWMYPATTLWINSTQDSITIESFAINATQHDGQWQCKVGNLAGNTTAQKINITINVSPSVSVTTSNNSDIIERNNVTLTCLVSSNPVSDIKLHNMTNNETMDTINNVNQAQYQFINMNCLDTGDYMFTANNDIPDSSYMVTLTLYIDVMCSPRKIRQIPRSGVEGVPTGHNFSLEVEILSNPQPNVTQESWSFVDYNGTLHDSLPDNVNSYIEPGSGRLTIKAKLTIINTDKINYGIYTLNTENRFGNMTPVILGVAPKGPPSPPSIPRLMDLTAVSIKINWTAGFNGGLQQTFTVVYVREGNDKEYTESVNTDPDVNKGDIVAYKLTNNLTIKANTTYIVRIQAENSFEGGSIVDGKSAKYTTLVKANFIHDPKITIVDDTAKIHFLISGPLTHIIEENCVTESDQCIKYNITVPQNKHIWLLQDSVTHDFYEEVPLADSEANQFVFSFWMYDGDNLLYSVPDVIHVAIGEEHKKCQVYENIEMAAGQQISVEQHRRRIPFSLAGVDGTTYADLKIIGKPSETGMIHGEENKVQYSDINFIKR</sequence>
<evidence type="ECO:0008006" key="10">
    <source>
        <dbReference type="Google" id="ProtNLM"/>
    </source>
</evidence>
<protein>
    <recommendedName>
        <fullName evidence="10">HMCN</fullName>
    </recommendedName>
</protein>
<feature type="domain" description="Fibronectin type-III" evidence="7">
    <location>
        <begin position="540"/>
        <end position="642"/>
    </location>
</feature>
<evidence type="ECO:0000259" key="7">
    <source>
        <dbReference type="PROSITE" id="PS50853"/>
    </source>
</evidence>
<feature type="domain" description="Ig-like" evidence="6">
    <location>
        <begin position="148"/>
        <end position="231"/>
    </location>
</feature>
<dbReference type="InterPro" id="IPR003961">
    <property type="entry name" value="FN3_dom"/>
</dbReference>
<dbReference type="GO" id="GO:0005911">
    <property type="term" value="C:cell-cell junction"/>
    <property type="evidence" value="ECO:0007669"/>
    <property type="project" value="TreeGrafter"/>
</dbReference>
<dbReference type="GO" id="GO:0050839">
    <property type="term" value="F:cell adhesion molecule binding"/>
    <property type="evidence" value="ECO:0007669"/>
    <property type="project" value="TreeGrafter"/>
</dbReference>
<dbReference type="InterPro" id="IPR036179">
    <property type="entry name" value="Ig-like_dom_sf"/>
</dbReference>
<evidence type="ECO:0000256" key="2">
    <source>
        <dbReference type="ARBA" id="ARBA00023136"/>
    </source>
</evidence>
<dbReference type="SUPFAM" id="SSF48726">
    <property type="entry name" value="Immunoglobulin"/>
    <property type="match status" value="2"/>
</dbReference>
<evidence type="ECO:0000313" key="9">
    <source>
        <dbReference type="Proteomes" id="UP001208570"/>
    </source>
</evidence>
<dbReference type="Gene3D" id="2.60.40.10">
    <property type="entry name" value="Immunoglobulins"/>
    <property type="match status" value="2"/>
</dbReference>
<dbReference type="InterPro" id="IPR007110">
    <property type="entry name" value="Ig-like_dom"/>
</dbReference>